<proteinExistence type="predicted"/>
<evidence type="ECO:0000313" key="2">
    <source>
        <dbReference type="EMBL" id="MFC4826760.1"/>
    </source>
</evidence>
<accession>A0ABD5Q7T8</accession>
<keyword evidence="1" id="KW-0812">Transmembrane</keyword>
<feature type="transmembrane region" description="Helical" evidence="1">
    <location>
        <begin position="47"/>
        <end position="65"/>
    </location>
</feature>
<evidence type="ECO:0000313" key="3">
    <source>
        <dbReference type="Proteomes" id="UP001595945"/>
    </source>
</evidence>
<dbReference type="RefSeq" id="WP_253521727.1">
    <property type="nucleotide sequence ID" value="NZ_CP100403.1"/>
</dbReference>
<organism evidence="2 3">
    <name type="scientific">Halorussus aquaticus</name>
    <dbReference type="NCBI Taxonomy" id="2953748"/>
    <lineage>
        <taxon>Archaea</taxon>
        <taxon>Methanobacteriati</taxon>
        <taxon>Methanobacteriota</taxon>
        <taxon>Stenosarchaea group</taxon>
        <taxon>Halobacteria</taxon>
        <taxon>Halobacteriales</taxon>
        <taxon>Haladaptataceae</taxon>
        <taxon>Halorussus</taxon>
    </lineage>
</organism>
<keyword evidence="1" id="KW-0472">Membrane</keyword>
<keyword evidence="1" id="KW-1133">Transmembrane helix</keyword>
<dbReference type="AlphaFoldDB" id="A0ABD5Q7T8"/>
<sequence>MTMTSKWSWLPYAGVGGAVVCCLAIELLGGAVILGGIAAAVGLSTGLTYLLAVGLGGMLAGLLAISYHRIEGVSHGTLG</sequence>
<feature type="transmembrane region" description="Helical" evidence="1">
    <location>
        <begin position="12"/>
        <end position="41"/>
    </location>
</feature>
<dbReference type="GeneID" id="73015302"/>
<keyword evidence="3" id="KW-1185">Reference proteome</keyword>
<name>A0ABD5Q7T8_9EURY</name>
<comment type="caution">
    <text evidence="2">The sequence shown here is derived from an EMBL/GenBank/DDBJ whole genome shotgun (WGS) entry which is preliminary data.</text>
</comment>
<evidence type="ECO:0000256" key="1">
    <source>
        <dbReference type="SAM" id="Phobius"/>
    </source>
</evidence>
<reference evidence="2 3" key="1">
    <citation type="journal article" date="2019" name="Int. J. Syst. Evol. Microbiol.">
        <title>The Global Catalogue of Microorganisms (GCM) 10K type strain sequencing project: providing services to taxonomists for standard genome sequencing and annotation.</title>
        <authorList>
            <consortium name="The Broad Institute Genomics Platform"/>
            <consortium name="The Broad Institute Genome Sequencing Center for Infectious Disease"/>
            <person name="Wu L."/>
            <person name="Ma J."/>
        </authorList>
    </citation>
    <scope>NUCLEOTIDE SEQUENCE [LARGE SCALE GENOMIC DNA]</scope>
    <source>
        <strain evidence="2 3">XZYJ18</strain>
    </source>
</reference>
<protein>
    <submittedName>
        <fullName evidence="2">Uncharacterized protein</fullName>
    </submittedName>
</protein>
<dbReference type="Proteomes" id="UP001595945">
    <property type="component" value="Unassembled WGS sequence"/>
</dbReference>
<dbReference type="EMBL" id="JBHSHT010000003">
    <property type="protein sequence ID" value="MFC4826760.1"/>
    <property type="molecule type" value="Genomic_DNA"/>
</dbReference>
<gene>
    <name evidence="2" type="ORF">ACFO9K_21120</name>
</gene>